<gene>
    <name evidence="10" type="primary">xrtA</name>
    <name evidence="10" type="ORF">F2P45_20465</name>
</gene>
<evidence type="ECO:0000256" key="5">
    <source>
        <dbReference type="ARBA" id="ARBA00022801"/>
    </source>
</evidence>
<evidence type="ECO:0000313" key="10">
    <source>
        <dbReference type="EMBL" id="NHZ91368.1"/>
    </source>
</evidence>
<evidence type="ECO:0000256" key="4">
    <source>
        <dbReference type="ARBA" id="ARBA00022692"/>
    </source>
</evidence>
<name>A0ABX0NWM8_9BURK</name>
<dbReference type="InterPro" id="IPR026392">
    <property type="entry name" value="Exo/Archaeosortase_dom"/>
</dbReference>
<feature type="transmembrane region" description="Helical" evidence="8">
    <location>
        <begin position="219"/>
        <end position="239"/>
    </location>
</feature>
<dbReference type="Pfam" id="PF11984">
    <property type="entry name" value="DUF3485"/>
    <property type="match status" value="1"/>
</dbReference>
<evidence type="ECO:0000256" key="6">
    <source>
        <dbReference type="ARBA" id="ARBA00022989"/>
    </source>
</evidence>
<feature type="domain" description="Methanolan biosynthesis EpsI" evidence="9">
    <location>
        <begin position="317"/>
        <end position="510"/>
    </location>
</feature>
<dbReference type="NCBIfam" id="TIGR02602">
    <property type="entry name" value="8TM_EpsH"/>
    <property type="match status" value="1"/>
</dbReference>
<dbReference type="Pfam" id="PF09721">
    <property type="entry name" value="Exosortase_EpsH"/>
    <property type="match status" value="1"/>
</dbReference>
<evidence type="ECO:0000256" key="3">
    <source>
        <dbReference type="ARBA" id="ARBA00022670"/>
    </source>
</evidence>
<evidence type="ECO:0000256" key="8">
    <source>
        <dbReference type="SAM" id="Phobius"/>
    </source>
</evidence>
<organism evidence="10 11">
    <name type="scientific">Massilia mucilaginosa</name>
    <dbReference type="NCBI Taxonomy" id="2609282"/>
    <lineage>
        <taxon>Bacteria</taxon>
        <taxon>Pseudomonadati</taxon>
        <taxon>Pseudomonadota</taxon>
        <taxon>Betaproteobacteria</taxon>
        <taxon>Burkholderiales</taxon>
        <taxon>Oxalobacteraceae</taxon>
        <taxon>Telluria group</taxon>
        <taxon>Massilia</taxon>
    </lineage>
</organism>
<comment type="subcellular location">
    <subcellularLocation>
        <location evidence="1">Cell membrane</location>
        <topology evidence="1">Multi-pass membrane protein</topology>
    </subcellularLocation>
</comment>
<reference evidence="10 11" key="1">
    <citation type="submission" date="2019-10" db="EMBL/GenBank/DDBJ databases">
        <title>Taxonomy of Antarctic Massilia spp.: description of Massilia rubra sp. nov., Massilia aquatica sp. nov., Massilia mucilaginosa sp. nov., Massilia frigida sp. nov. isolated from streams, lakes and regoliths.</title>
        <authorList>
            <person name="Holochova P."/>
            <person name="Sedlacek I."/>
            <person name="Kralova S."/>
            <person name="Maslanova I."/>
            <person name="Busse H.-J."/>
            <person name="Stankova E."/>
            <person name="Vrbovska V."/>
            <person name="Kovarovic V."/>
            <person name="Bartak M."/>
            <person name="Svec P."/>
            <person name="Pantucek R."/>
        </authorList>
    </citation>
    <scope>NUCLEOTIDE SEQUENCE [LARGE SCALE GENOMIC DNA]</scope>
    <source>
        <strain evidence="10 11">CCM 8733</strain>
    </source>
</reference>
<sequence>MVEQGLALNPARPARPYLLQTLLIGAVLLFPLLAYFQTAASIVGIWDSSGTFAHGYVILPISLWLIWGRRDVLRSMQVAPWWPALPLLAACGAAWLLGEMGEVQIVRHYAFVAMLPLSALAILGLPIARSLAFPLAFILFAVPFGDVFIEPLIGMTANFTVDALIATGIPVFREGNNFSIPSGNWSVVEACSGVRYLISSVTLGCLYAYLTYRSTWRRALFIVASIIVPIFANGARAYLIVMIGHLSGMTLAVGVDHLIYGWVFFGIVMFLLFWIGAIWREDTASATAPAVEVAAAPALPDAPPAPAGKLLPAALAIIACVGIWPAYQYYLEKTEAAPAPVVLSGVATAAPRGPAFVDWTPAFPKANAELQQFHAQDGVGVGVKLLYYRKPPEGTKLITTTNRLSPVTDPVWRTVSTIVRDEAIGTRGLRVRESTMSGPGGKMLVWHWYWIDGSTTSNDYVGKLLQIRQKLLHASDDGAAVMVFAQYDENPEPARVAMRAFLKGDLAAIEAALAANTRHR</sequence>
<feature type="transmembrane region" description="Helical" evidence="8">
    <location>
        <begin position="109"/>
        <end position="125"/>
    </location>
</feature>
<dbReference type="NCBIfam" id="TIGR03109">
    <property type="entry name" value="exosort_XrtA"/>
    <property type="match status" value="1"/>
</dbReference>
<protein>
    <submittedName>
        <fullName evidence="10">Exosortase A</fullName>
        <ecNumber evidence="10">3.4.22.-</ecNumber>
    </submittedName>
</protein>
<dbReference type="InterPro" id="IPR013426">
    <property type="entry name" value="EpsH-like"/>
</dbReference>
<feature type="transmembrane region" description="Helical" evidence="8">
    <location>
        <begin position="17"/>
        <end position="36"/>
    </location>
</feature>
<dbReference type="Proteomes" id="UP000609726">
    <property type="component" value="Unassembled WGS sequence"/>
</dbReference>
<evidence type="ECO:0000313" key="11">
    <source>
        <dbReference type="Proteomes" id="UP000609726"/>
    </source>
</evidence>
<keyword evidence="7 8" id="KW-0472">Membrane</keyword>
<feature type="transmembrane region" description="Helical" evidence="8">
    <location>
        <begin position="131"/>
        <end position="149"/>
    </location>
</feature>
<dbReference type="GO" id="GO:0016787">
    <property type="term" value="F:hydrolase activity"/>
    <property type="evidence" value="ECO:0007669"/>
    <property type="project" value="UniProtKB-KW"/>
</dbReference>
<keyword evidence="11" id="KW-1185">Reference proteome</keyword>
<keyword evidence="6 8" id="KW-1133">Transmembrane helix</keyword>
<feature type="transmembrane region" description="Helical" evidence="8">
    <location>
        <begin position="79"/>
        <end position="97"/>
    </location>
</feature>
<evidence type="ECO:0000256" key="1">
    <source>
        <dbReference type="ARBA" id="ARBA00004651"/>
    </source>
</evidence>
<dbReference type="InterPro" id="IPR014263">
    <property type="entry name" value="Methanolan_biosynth_EpsI"/>
</dbReference>
<keyword evidence="3" id="KW-0645">Protease</keyword>
<dbReference type="NCBIfam" id="TIGR02914">
    <property type="entry name" value="EpsI_fam"/>
    <property type="match status" value="1"/>
</dbReference>
<feature type="transmembrane region" description="Helical" evidence="8">
    <location>
        <begin position="259"/>
        <end position="279"/>
    </location>
</feature>
<proteinExistence type="predicted"/>
<dbReference type="InterPro" id="IPR017540">
    <property type="entry name" value="Exosortase-1"/>
</dbReference>
<keyword evidence="4 8" id="KW-0812">Transmembrane</keyword>
<keyword evidence="2" id="KW-1003">Cell membrane</keyword>
<dbReference type="EMBL" id="WHJH01000028">
    <property type="protein sequence ID" value="NHZ91368.1"/>
    <property type="molecule type" value="Genomic_DNA"/>
</dbReference>
<evidence type="ECO:0000259" key="9">
    <source>
        <dbReference type="Pfam" id="PF11984"/>
    </source>
</evidence>
<dbReference type="NCBIfam" id="TIGR04178">
    <property type="entry name" value="exo_archaeo"/>
    <property type="match status" value="1"/>
</dbReference>
<dbReference type="EC" id="3.4.22.-" evidence="10"/>
<comment type="caution">
    <text evidence="10">The sequence shown here is derived from an EMBL/GenBank/DDBJ whole genome shotgun (WGS) entry which is preliminary data.</text>
</comment>
<evidence type="ECO:0000256" key="7">
    <source>
        <dbReference type="ARBA" id="ARBA00023136"/>
    </source>
</evidence>
<evidence type="ECO:0000256" key="2">
    <source>
        <dbReference type="ARBA" id="ARBA00022475"/>
    </source>
</evidence>
<dbReference type="InterPro" id="IPR019127">
    <property type="entry name" value="Exosortase"/>
</dbReference>
<accession>A0ABX0NWM8</accession>
<keyword evidence="5 10" id="KW-0378">Hydrolase</keyword>
<feature type="transmembrane region" description="Helical" evidence="8">
    <location>
        <begin position="48"/>
        <end position="67"/>
    </location>
</feature>